<evidence type="ECO:0000313" key="9">
    <source>
        <dbReference type="Proteomes" id="UP000186551"/>
    </source>
</evidence>
<dbReference type="Proteomes" id="UP000186551">
    <property type="component" value="Unassembled WGS sequence"/>
</dbReference>
<keyword evidence="2 6" id="KW-0489">Methyltransferase</keyword>
<dbReference type="InterPro" id="IPR023267">
    <property type="entry name" value="RCMT"/>
</dbReference>
<sequence>MQYPKTFTDRMQRMLGEEEFSTFLEALQQAPPVSIRINKAKATQLPGLQPVPWSETGYYLPTRPSFTLDPTLHAGAYYVQEASSMFVEQALRQAVDLEEPLQVLDLCGAPGGKSTLLASLISADSLLVSNEVIRSRASILAENVAKWGSGNVLVTSNDPRDFGRLPDFFDVMVVDAPCSGEGMFRKDPQAVGEWSEENVNLCAQRQQRILLDVWEALKPGGVLIYSTCTWNEQENEANMAWLSEQEGAESINLALQPEWGVVPSQLKGVEGYRFYPHRVQGEGFFMAVVRKAVREEAISHGKSRKKKYKLSIAGKKEQALVADWLQRPGQYTFVQHGEKISAIPENIFEAADEVYQHLYVLYAGTELAEVYGKKLKPLQGLALSQYLDRSVFTSAELNLEQALRYLRKEDTCLGTSGNDWLLLEYKGLPLGWAKQIGNRLNNYYPKEWRIRMELPAALPDASLVIR</sequence>
<feature type="binding site" evidence="6">
    <location>
        <position position="175"/>
    </location>
    <ligand>
        <name>S-adenosyl-L-methionine</name>
        <dbReference type="ChEBI" id="CHEBI:59789"/>
    </ligand>
</feature>
<comment type="caution">
    <text evidence="6">Lacks conserved residue(s) required for the propagation of feature annotation.</text>
</comment>
<accession>A0A1Q5PH46</accession>
<feature type="domain" description="SAM-dependent MTase RsmB/NOP-type" evidence="7">
    <location>
        <begin position="1"/>
        <end position="292"/>
    </location>
</feature>
<dbReference type="PANTHER" id="PTHR22807:SF30">
    <property type="entry name" value="28S RRNA (CYTOSINE(4447)-C(5))-METHYLTRANSFERASE-RELATED"/>
    <property type="match status" value="1"/>
</dbReference>
<evidence type="ECO:0000256" key="4">
    <source>
        <dbReference type="ARBA" id="ARBA00022691"/>
    </source>
</evidence>
<organism evidence="8 9">
    <name type="scientific">Pontibacter flavimaris</name>
    <dbReference type="NCBI Taxonomy" id="1797110"/>
    <lineage>
        <taxon>Bacteria</taxon>
        <taxon>Pseudomonadati</taxon>
        <taxon>Bacteroidota</taxon>
        <taxon>Cytophagia</taxon>
        <taxon>Cytophagales</taxon>
        <taxon>Hymenobacteraceae</taxon>
        <taxon>Pontibacter</taxon>
    </lineage>
</organism>
<dbReference type="InterPro" id="IPR029063">
    <property type="entry name" value="SAM-dependent_MTases_sf"/>
</dbReference>
<keyword evidence="9" id="KW-1185">Reference proteome</keyword>
<dbReference type="SUPFAM" id="SSF53335">
    <property type="entry name" value="S-adenosyl-L-methionine-dependent methyltransferases"/>
    <property type="match status" value="1"/>
</dbReference>
<dbReference type="Pfam" id="PF01189">
    <property type="entry name" value="Methyltr_RsmB-F"/>
    <property type="match status" value="1"/>
</dbReference>
<dbReference type="AlphaFoldDB" id="A0A1Q5PH46"/>
<name>A0A1Q5PH46_9BACT</name>
<dbReference type="Pfam" id="PF13636">
    <property type="entry name" value="Methyltranf_PUA"/>
    <property type="match status" value="1"/>
</dbReference>
<dbReference type="Gene3D" id="3.30.70.1170">
    <property type="entry name" value="Sun protein, domain 3"/>
    <property type="match status" value="1"/>
</dbReference>
<feature type="binding site" evidence="6">
    <location>
        <position position="158"/>
    </location>
    <ligand>
        <name>S-adenosyl-L-methionine</name>
        <dbReference type="ChEBI" id="CHEBI:59789"/>
    </ligand>
</feature>
<dbReference type="RefSeq" id="WP_073850964.1">
    <property type="nucleotide sequence ID" value="NZ_LVWA01000003.1"/>
</dbReference>
<evidence type="ECO:0000259" key="7">
    <source>
        <dbReference type="PROSITE" id="PS51686"/>
    </source>
</evidence>
<dbReference type="Gene3D" id="2.30.130.60">
    <property type="match status" value="1"/>
</dbReference>
<dbReference type="PRINTS" id="PR02008">
    <property type="entry name" value="RCMTFAMILY"/>
</dbReference>
<dbReference type="InterPro" id="IPR031341">
    <property type="entry name" value="Methyltr_RsmF_N"/>
</dbReference>
<protein>
    <submittedName>
        <fullName evidence="8">rRNA methyltransferase</fullName>
    </submittedName>
</protein>
<comment type="similarity">
    <text evidence="6">Belongs to the class I-like SAM-binding methyltransferase superfamily. RsmB/NOP family.</text>
</comment>
<reference evidence="8 9" key="1">
    <citation type="submission" date="2016-03" db="EMBL/GenBank/DDBJ databases">
        <title>Genome sequence of Pontibacter sp. nov., of the family cytophagaceae, isolated from marine sediment of the Yellow Sea, China.</title>
        <authorList>
            <person name="Zhang G."/>
            <person name="Zhang R."/>
        </authorList>
    </citation>
    <scope>NUCLEOTIDE SEQUENCE [LARGE SCALE GENOMIC DNA]</scope>
    <source>
        <strain evidence="8 9">S10-8</strain>
    </source>
</reference>
<gene>
    <name evidence="8" type="ORF">A3841_10950</name>
</gene>
<evidence type="ECO:0000256" key="3">
    <source>
        <dbReference type="ARBA" id="ARBA00022679"/>
    </source>
</evidence>
<dbReference type="OrthoDB" id="9810297at2"/>
<keyword evidence="4 6" id="KW-0949">S-adenosyl-L-methionine</keyword>
<evidence type="ECO:0000256" key="6">
    <source>
        <dbReference type="PROSITE-ProRule" id="PRU01023"/>
    </source>
</evidence>
<dbReference type="PROSITE" id="PS51686">
    <property type="entry name" value="SAM_MT_RSMB_NOP"/>
    <property type="match status" value="1"/>
</dbReference>
<dbReference type="InterPro" id="IPR049560">
    <property type="entry name" value="MeTrfase_RsmB-F_NOP2_cat"/>
</dbReference>
<dbReference type="EMBL" id="LVWA01000003">
    <property type="protein sequence ID" value="OKL41554.1"/>
    <property type="molecule type" value="Genomic_DNA"/>
</dbReference>
<evidence type="ECO:0000256" key="5">
    <source>
        <dbReference type="ARBA" id="ARBA00022884"/>
    </source>
</evidence>
<evidence type="ECO:0000313" key="8">
    <source>
        <dbReference type="EMBL" id="OKL41554.1"/>
    </source>
</evidence>
<dbReference type="GO" id="GO:0008173">
    <property type="term" value="F:RNA methyltransferase activity"/>
    <property type="evidence" value="ECO:0007669"/>
    <property type="project" value="InterPro"/>
</dbReference>
<keyword evidence="3 6" id="KW-0808">Transferase</keyword>
<dbReference type="GO" id="GO:0001510">
    <property type="term" value="P:RNA methylation"/>
    <property type="evidence" value="ECO:0007669"/>
    <property type="project" value="InterPro"/>
</dbReference>
<dbReference type="InterPro" id="IPR001678">
    <property type="entry name" value="MeTrfase_RsmB-F_NOP2_dom"/>
</dbReference>
<comment type="caution">
    <text evidence="8">The sequence shown here is derived from an EMBL/GenBank/DDBJ whole genome shotgun (WGS) entry which is preliminary data.</text>
</comment>
<evidence type="ECO:0000256" key="1">
    <source>
        <dbReference type="ARBA" id="ARBA00022490"/>
    </source>
</evidence>
<keyword evidence="5 6" id="KW-0694">RNA-binding</keyword>
<keyword evidence="1" id="KW-0963">Cytoplasm</keyword>
<feature type="active site" description="Nucleophile" evidence="6">
    <location>
        <position position="228"/>
    </location>
</feature>
<dbReference type="PANTHER" id="PTHR22807">
    <property type="entry name" value="NOP2 YEAST -RELATED NOL1/NOP2/FMU SUN DOMAIN-CONTAINING"/>
    <property type="match status" value="1"/>
</dbReference>
<evidence type="ECO:0000256" key="2">
    <source>
        <dbReference type="ARBA" id="ARBA00022603"/>
    </source>
</evidence>
<dbReference type="GO" id="GO:0003723">
    <property type="term" value="F:RNA binding"/>
    <property type="evidence" value="ECO:0007669"/>
    <property type="project" value="UniProtKB-UniRule"/>
</dbReference>
<proteinExistence type="inferred from homology"/>
<dbReference type="Pfam" id="PF17125">
    <property type="entry name" value="Methyltr_RsmF_N"/>
    <property type="match status" value="1"/>
</dbReference>
<feature type="binding site" evidence="6">
    <location>
        <position position="131"/>
    </location>
    <ligand>
        <name>S-adenosyl-L-methionine</name>
        <dbReference type="ChEBI" id="CHEBI:59789"/>
    </ligand>
</feature>
<dbReference type="Gene3D" id="3.40.50.150">
    <property type="entry name" value="Vaccinia Virus protein VP39"/>
    <property type="match status" value="1"/>
</dbReference>
<dbReference type="InterPro" id="IPR027391">
    <property type="entry name" value="Nol1_Nop2_Fmu_2"/>
</dbReference>
<dbReference type="STRING" id="1797110.A3841_10950"/>
<dbReference type="CDD" id="cd02440">
    <property type="entry name" value="AdoMet_MTases"/>
    <property type="match status" value="1"/>
</dbReference>